<feature type="chain" id="PRO_5012757359" description="Lipoprotein" evidence="1">
    <location>
        <begin position="21"/>
        <end position="209"/>
    </location>
</feature>
<gene>
    <name evidence="2" type="ORF">TRL7639_03709</name>
</gene>
<evidence type="ECO:0008006" key="4">
    <source>
        <dbReference type="Google" id="ProtNLM"/>
    </source>
</evidence>
<evidence type="ECO:0000256" key="1">
    <source>
        <dbReference type="SAM" id="SignalP"/>
    </source>
</evidence>
<feature type="signal peptide" evidence="1">
    <location>
        <begin position="1"/>
        <end position="20"/>
    </location>
</feature>
<reference evidence="2 3" key="1">
    <citation type="submission" date="2017-03" db="EMBL/GenBank/DDBJ databases">
        <authorList>
            <person name="Afonso C.L."/>
            <person name="Miller P.J."/>
            <person name="Scott M.A."/>
            <person name="Spackman E."/>
            <person name="Goraichik I."/>
            <person name="Dimitrov K.M."/>
            <person name="Suarez D.L."/>
            <person name="Swayne D.E."/>
        </authorList>
    </citation>
    <scope>NUCLEOTIDE SEQUENCE [LARGE SCALE GENOMIC DNA]</scope>
    <source>
        <strain evidence="2 3">CECT 7639</strain>
    </source>
</reference>
<protein>
    <recommendedName>
        <fullName evidence="4">Lipoprotein</fullName>
    </recommendedName>
</protein>
<keyword evidence="1" id="KW-0732">Signal</keyword>
<dbReference type="Proteomes" id="UP000193077">
    <property type="component" value="Unassembled WGS sequence"/>
</dbReference>
<organism evidence="2 3">
    <name type="scientific">Falsiruegeria litorea R37</name>
    <dbReference type="NCBI Taxonomy" id="1200284"/>
    <lineage>
        <taxon>Bacteria</taxon>
        <taxon>Pseudomonadati</taxon>
        <taxon>Pseudomonadota</taxon>
        <taxon>Alphaproteobacteria</taxon>
        <taxon>Rhodobacterales</taxon>
        <taxon>Roseobacteraceae</taxon>
        <taxon>Falsiruegeria</taxon>
    </lineage>
</organism>
<dbReference type="EMBL" id="FWFO01000004">
    <property type="protein sequence ID" value="SLN65672.1"/>
    <property type="molecule type" value="Genomic_DNA"/>
</dbReference>
<keyword evidence="3" id="KW-1185">Reference proteome</keyword>
<dbReference type="AlphaFoldDB" id="A0A1Y5TJM8"/>
<dbReference type="RefSeq" id="WP_085797358.1">
    <property type="nucleotide sequence ID" value="NZ_FWFO01000004.1"/>
</dbReference>
<sequence>MFRLLLVGALALGLAGCASTRGPQATDTQIAAVSYRDAGPATLTLYTMINNRTGSGGHTSLMINARERIIFDPAGSFRADIVPERNDVLYGITPAVEQAYRASHARSTHHVVVQEIEVTPEQAEVAYQLARQMGPVPGAFCASATSQLLQQVPGFEGIKSGFQPTSLSAQFEQMPGVKTERYYENDDADLQKGLAENNARLNAQAAAGG</sequence>
<proteinExistence type="predicted"/>
<evidence type="ECO:0000313" key="3">
    <source>
        <dbReference type="Proteomes" id="UP000193077"/>
    </source>
</evidence>
<dbReference type="PROSITE" id="PS51257">
    <property type="entry name" value="PROKAR_LIPOPROTEIN"/>
    <property type="match status" value="1"/>
</dbReference>
<dbReference type="OrthoDB" id="7666390at2"/>
<accession>A0A1Y5TJM8</accession>
<name>A0A1Y5TJM8_9RHOB</name>
<evidence type="ECO:0000313" key="2">
    <source>
        <dbReference type="EMBL" id="SLN65672.1"/>
    </source>
</evidence>